<evidence type="ECO:0000259" key="1">
    <source>
        <dbReference type="PROSITE" id="PS50042"/>
    </source>
</evidence>
<proteinExistence type="predicted"/>
<dbReference type="Pfam" id="PF00027">
    <property type="entry name" value="cNMP_binding"/>
    <property type="match status" value="1"/>
</dbReference>
<dbReference type="RefSeq" id="WP_031140829.1">
    <property type="nucleotide sequence ID" value="NZ_BNEE01000006.1"/>
</dbReference>
<dbReference type="CDD" id="cd00038">
    <property type="entry name" value="CAP_ED"/>
    <property type="match status" value="1"/>
</dbReference>
<dbReference type="InterPro" id="IPR014710">
    <property type="entry name" value="RmlC-like_jellyroll"/>
</dbReference>
<feature type="domain" description="Cyclic nucleotide-binding" evidence="1">
    <location>
        <begin position="9"/>
        <end position="112"/>
    </location>
</feature>
<organism evidence="2 3">
    <name type="scientific">Streptomyces xanthophaeus</name>
    <dbReference type="NCBI Taxonomy" id="67385"/>
    <lineage>
        <taxon>Bacteria</taxon>
        <taxon>Bacillati</taxon>
        <taxon>Actinomycetota</taxon>
        <taxon>Actinomycetes</taxon>
        <taxon>Kitasatosporales</taxon>
        <taxon>Streptomycetaceae</taxon>
        <taxon>Streptomyces</taxon>
    </lineage>
</organism>
<sequence length="154" mass="16756">MRTTPPTKITGALPAEHRSRLMSVAREVSFAESARLFNEGGRADRFWIVRTGIVALDVHVPGRQPAVIENLGPGELVGCSWMLQPAAWKLGAVATTPVRTYEFDAAAVRTMIDTDPAFGSAMGHWVAQVLAHRLHAARIRLLDLYAPHGSGSYL</sequence>
<dbReference type="Gene3D" id="2.60.120.10">
    <property type="entry name" value="Jelly Rolls"/>
    <property type="match status" value="1"/>
</dbReference>
<evidence type="ECO:0000313" key="3">
    <source>
        <dbReference type="Proteomes" id="UP000600026"/>
    </source>
</evidence>
<reference evidence="2" key="1">
    <citation type="submission" date="2020-09" db="EMBL/GenBank/DDBJ databases">
        <title>Whole genome shotgun sequence of Streptomyces xanthophaeus NBRC 12829.</title>
        <authorList>
            <person name="Komaki H."/>
            <person name="Tamura T."/>
        </authorList>
    </citation>
    <scope>NUCLEOTIDE SEQUENCE</scope>
    <source>
        <strain evidence="2">NBRC 12829</strain>
    </source>
</reference>
<dbReference type="InterPro" id="IPR000595">
    <property type="entry name" value="cNMP-bd_dom"/>
</dbReference>
<evidence type="ECO:0000313" key="2">
    <source>
        <dbReference type="EMBL" id="GHI86005.1"/>
    </source>
</evidence>
<name>A0A919GWU9_9ACTN</name>
<dbReference type="PROSITE" id="PS50042">
    <property type="entry name" value="CNMP_BINDING_3"/>
    <property type="match status" value="1"/>
</dbReference>
<dbReference type="OrthoDB" id="290916at2"/>
<dbReference type="AlphaFoldDB" id="A0A919GWU9"/>
<keyword evidence="3" id="KW-1185">Reference proteome</keyword>
<protein>
    <recommendedName>
        <fullName evidence="1">Cyclic nucleotide-binding domain-containing protein</fullName>
    </recommendedName>
</protein>
<accession>A0A919GWU9</accession>
<comment type="caution">
    <text evidence="2">The sequence shown here is derived from an EMBL/GenBank/DDBJ whole genome shotgun (WGS) entry which is preliminary data.</text>
</comment>
<dbReference type="SUPFAM" id="SSF51206">
    <property type="entry name" value="cAMP-binding domain-like"/>
    <property type="match status" value="1"/>
</dbReference>
<dbReference type="Proteomes" id="UP000600026">
    <property type="component" value="Unassembled WGS sequence"/>
</dbReference>
<dbReference type="InterPro" id="IPR018490">
    <property type="entry name" value="cNMP-bd_dom_sf"/>
</dbReference>
<dbReference type="EMBL" id="BNEE01000006">
    <property type="protein sequence ID" value="GHI86005.1"/>
    <property type="molecule type" value="Genomic_DNA"/>
</dbReference>
<gene>
    <name evidence="2" type="ORF">Sxan_33690</name>
</gene>